<evidence type="ECO:0000313" key="2">
    <source>
        <dbReference type="Proteomes" id="UP000887116"/>
    </source>
</evidence>
<reference evidence="1" key="1">
    <citation type="submission" date="2020-07" db="EMBL/GenBank/DDBJ databases">
        <title>Multicomponent nature underlies the extraordinary mechanical properties of spider dragline silk.</title>
        <authorList>
            <person name="Kono N."/>
            <person name="Nakamura H."/>
            <person name="Mori M."/>
            <person name="Yoshida Y."/>
            <person name="Ohtoshi R."/>
            <person name="Malay A.D."/>
            <person name="Moran D.A.P."/>
            <person name="Tomita M."/>
            <person name="Numata K."/>
            <person name="Arakawa K."/>
        </authorList>
    </citation>
    <scope>NUCLEOTIDE SEQUENCE</scope>
</reference>
<evidence type="ECO:0000313" key="1">
    <source>
        <dbReference type="EMBL" id="GFR19000.1"/>
    </source>
</evidence>
<dbReference type="EMBL" id="BMAO01037616">
    <property type="protein sequence ID" value="GFR19000.1"/>
    <property type="molecule type" value="Genomic_DNA"/>
</dbReference>
<gene>
    <name evidence="1" type="ORF">TNCT_580181</name>
</gene>
<name>A0A8X6LR58_TRICU</name>
<accession>A0A8X6LR58</accession>
<keyword evidence="2" id="KW-1185">Reference proteome</keyword>
<organism evidence="1 2">
    <name type="scientific">Trichonephila clavata</name>
    <name type="common">Joro spider</name>
    <name type="synonym">Nephila clavata</name>
    <dbReference type="NCBI Taxonomy" id="2740835"/>
    <lineage>
        <taxon>Eukaryota</taxon>
        <taxon>Metazoa</taxon>
        <taxon>Ecdysozoa</taxon>
        <taxon>Arthropoda</taxon>
        <taxon>Chelicerata</taxon>
        <taxon>Arachnida</taxon>
        <taxon>Araneae</taxon>
        <taxon>Araneomorphae</taxon>
        <taxon>Entelegynae</taxon>
        <taxon>Araneoidea</taxon>
        <taxon>Nephilidae</taxon>
        <taxon>Trichonephila</taxon>
    </lineage>
</organism>
<protein>
    <submittedName>
        <fullName evidence="1">Uncharacterized protein</fullName>
    </submittedName>
</protein>
<dbReference type="Proteomes" id="UP000887116">
    <property type="component" value="Unassembled WGS sequence"/>
</dbReference>
<sequence length="100" mass="11171">MVCLSSTPQELQMTMYYRIPFAGGYDNTMDDSGACGITTPERPERLRDGHPRFGLPWFKESSAFYMGVGKPPFTTRTLGGSKDPEPGWCALRTHIKVHAD</sequence>
<proteinExistence type="predicted"/>
<dbReference type="AlphaFoldDB" id="A0A8X6LR58"/>
<comment type="caution">
    <text evidence="1">The sequence shown here is derived from an EMBL/GenBank/DDBJ whole genome shotgun (WGS) entry which is preliminary data.</text>
</comment>